<dbReference type="InterPro" id="IPR025202">
    <property type="entry name" value="PLD-like_dom"/>
</dbReference>
<organism evidence="8 9">
    <name type="scientific">Pseudomonas pergaminensis</name>
    <dbReference type="NCBI Taxonomy" id="2853159"/>
    <lineage>
        <taxon>Bacteria</taxon>
        <taxon>Pseudomonadati</taxon>
        <taxon>Pseudomonadota</taxon>
        <taxon>Gammaproteobacteria</taxon>
        <taxon>Pseudomonadales</taxon>
        <taxon>Pseudomonadaceae</taxon>
        <taxon>Pseudomonas</taxon>
    </lineage>
</organism>
<accession>A0ABW8QY38</accession>
<evidence type="ECO:0000256" key="3">
    <source>
        <dbReference type="ARBA" id="ARBA00012027"/>
    </source>
</evidence>
<dbReference type="Gene3D" id="3.30.870.10">
    <property type="entry name" value="Endonuclease Chain A"/>
    <property type="match status" value="1"/>
</dbReference>
<keyword evidence="9" id="KW-1185">Reference proteome</keyword>
<protein>
    <recommendedName>
        <fullName evidence="3">phospholipase D</fullName>
        <ecNumber evidence="3">3.1.4.4</ecNumber>
    </recommendedName>
</protein>
<comment type="caution">
    <text evidence="8">The sequence shown here is derived from an EMBL/GenBank/DDBJ whole genome shotgun (WGS) entry which is preliminary data.</text>
</comment>
<keyword evidence="4" id="KW-0378">Hydrolase</keyword>
<dbReference type="SUPFAM" id="SSF56024">
    <property type="entry name" value="Phospholipase D/nuclease"/>
    <property type="match status" value="1"/>
</dbReference>
<dbReference type="InterPro" id="IPR051406">
    <property type="entry name" value="PLD_domain"/>
</dbReference>
<dbReference type="CDD" id="cd09170">
    <property type="entry name" value="PLDc_Nuc"/>
    <property type="match status" value="1"/>
</dbReference>
<dbReference type="PROSITE" id="PS50035">
    <property type="entry name" value="PLD"/>
    <property type="match status" value="1"/>
</dbReference>
<sequence length="203" mass="22274">MRFTTIHKAQRISLTGRSITPMNPPGTPDMKPLRCAVLIALLGIPALSLAAPAVQVGFSPEGSARELVLQTIDSAQHSIQMLAYAFQAPDIMQALVNASKRGVVVRVVIDKKRNLGKASKKAMDFVSRNGVELRTSDHFHLQHDKTIIVDGTTVETGSFNYAASAETMNSENVLILRDMPDVVRHYTAHWQSRWALGVPYAVQ</sequence>
<keyword evidence="5" id="KW-0442">Lipid degradation</keyword>
<dbReference type="PANTHER" id="PTHR43856:SF1">
    <property type="entry name" value="MITOCHONDRIAL CARDIOLIPIN HYDROLASE"/>
    <property type="match status" value="1"/>
</dbReference>
<feature type="domain" description="PLD phosphodiesterase" evidence="7">
    <location>
        <begin position="138"/>
        <end position="165"/>
    </location>
</feature>
<evidence type="ECO:0000313" key="8">
    <source>
        <dbReference type="EMBL" id="MFK9003940.1"/>
    </source>
</evidence>
<reference evidence="8 9" key="1">
    <citation type="submission" date="2024-11" db="EMBL/GenBank/DDBJ databases">
        <authorList>
            <person name="Lucas J.A."/>
        </authorList>
    </citation>
    <scope>NUCLEOTIDE SEQUENCE [LARGE SCALE GENOMIC DNA]</scope>
    <source>
        <strain evidence="8 9">Z 7.15</strain>
    </source>
</reference>
<evidence type="ECO:0000256" key="2">
    <source>
        <dbReference type="ARBA" id="ARBA00008664"/>
    </source>
</evidence>
<evidence type="ECO:0000256" key="1">
    <source>
        <dbReference type="ARBA" id="ARBA00000798"/>
    </source>
</evidence>
<dbReference type="EC" id="3.1.4.4" evidence="3"/>
<dbReference type="PANTHER" id="PTHR43856">
    <property type="entry name" value="CARDIOLIPIN HYDROLASE"/>
    <property type="match status" value="1"/>
</dbReference>
<name>A0ABW8QY38_9PSED</name>
<keyword evidence="6" id="KW-0443">Lipid metabolism</keyword>
<dbReference type="Proteomes" id="UP001623008">
    <property type="component" value="Unassembled WGS sequence"/>
</dbReference>
<gene>
    <name evidence="8" type="ORF">ACJEBJ_07380</name>
</gene>
<dbReference type="InterPro" id="IPR001736">
    <property type="entry name" value="PLipase_D/transphosphatidylase"/>
</dbReference>
<evidence type="ECO:0000313" key="9">
    <source>
        <dbReference type="Proteomes" id="UP001623008"/>
    </source>
</evidence>
<evidence type="ECO:0000256" key="4">
    <source>
        <dbReference type="ARBA" id="ARBA00022801"/>
    </source>
</evidence>
<evidence type="ECO:0000259" key="7">
    <source>
        <dbReference type="PROSITE" id="PS50035"/>
    </source>
</evidence>
<proteinExistence type="inferred from homology"/>
<comment type="catalytic activity">
    <reaction evidence="1">
        <text>a 1,2-diacyl-sn-glycero-3-phosphocholine + H2O = a 1,2-diacyl-sn-glycero-3-phosphate + choline + H(+)</text>
        <dbReference type="Rhea" id="RHEA:14445"/>
        <dbReference type="ChEBI" id="CHEBI:15354"/>
        <dbReference type="ChEBI" id="CHEBI:15377"/>
        <dbReference type="ChEBI" id="CHEBI:15378"/>
        <dbReference type="ChEBI" id="CHEBI:57643"/>
        <dbReference type="ChEBI" id="CHEBI:58608"/>
        <dbReference type="EC" id="3.1.4.4"/>
    </reaction>
</comment>
<dbReference type="Pfam" id="PF13091">
    <property type="entry name" value="PLDc_2"/>
    <property type="match status" value="1"/>
</dbReference>
<evidence type="ECO:0000256" key="5">
    <source>
        <dbReference type="ARBA" id="ARBA00022963"/>
    </source>
</evidence>
<comment type="similarity">
    <text evidence="2">Belongs to the phospholipase D family.</text>
</comment>
<evidence type="ECO:0000256" key="6">
    <source>
        <dbReference type="ARBA" id="ARBA00023098"/>
    </source>
</evidence>
<dbReference type="EMBL" id="JBJHQF010000008">
    <property type="protein sequence ID" value="MFK9003940.1"/>
    <property type="molecule type" value="Genomic_DNA"/>
</dbReference>
<dbReference type="RefSeq" id="WP_406597015.1">
    <property type="nucleotide sequence ID" value="NZ_JBJHQF010000008.1"/>
</dbReference>